<evidence type="ECO:0000259" key="1">
    <source>
        <dbReference type="SMART" id="SM00471"/>
    </source>
</evidence>
<dbReference type="PANTHER" id="PTHR46246">
    <property type="entry name" value="GUANOSINE-3',5'-BIS(DIPHOSPHATE) 3'-PYROPHOSPHOHYDROLASE MESH1"/>
    <property type="match status" value="1"/>
</dbReference>
<name>R1CHP4_9FIRM</name>
<gene>
    <name evidence="2" type="ORF">L21TH_0109</name>
</gene>
<dbReference type="eggNOG" id="COG0317">
    <property type="taxonomic scope" value="Bacteria"/>
</dbReference>
<sequence length="181" mass="21183">MINLAIEVAAKAHKGQTRKGTDIPYITHPYTVGMMLLQEGCSEELVIAGILHDTVEDTYITLDYIREMFGKKVADIVEGCSEPDKSLPWEDRKEHTIEYLKTAPLDIRIVTLADKLHNIRSTIKEYEKVGEEVWNRFRRGKEKQSWYYYGLIDVLCNREDIPNHINLFNEFEKEVKKLFEF</sequence>
<dbReference type="PATRIC" id="fig|1304284.3.peg.107"/>
<dbReference type="STRING" id="1304284.L21TH_0109"/>
<dbReference type="SUPFAM" id="SSF109604">
    <property type="entry name" value="HD-domain/PDEase-like"/>
    <property type="match status" value="1"/>
</dbReference>
<dbReference type="GO" id="GO:0008893">
    <property type="term" value="F:guanosine-3',5'-bis(diphosphate) 3'-diphosphatase activity"/>
    <property type="evidence" value="ECO:0007669"/>
    <property type="project" value="TreeGrafter"/>
</dbReference>
<dbReference type="AlphaFoldDB" id="R1CHP4"/>
<proteinExistence type="predicted"/>
<protein>
    <submittedName>
        <fullName evidence="2">Guanosine-3',5'-bis(Diphosphate) 3'-pyrophosphohydrolase</fullName>
    </submittedName>
</protein>
<dbReference type="Pfam" id="PF13328">
    <property type="entry name" value="HD_4"/>
    <property type="match status" value="1"/>
</dbReference>
<dbReference type="EMBL" id="ARZA01000016">
    <property type="protein sequence ID" value="EOD01815.1"/>
    <property type="molecule type" value="Genomic_DNA"/>
</dbReference>
<feature type="domain" description="HD/PDEase" evidence="1">
    <location>
        <begin position="21"/>
        <end position="128"/>
    </location>
</feature>
<dbReference type="PANTHER" id="PTHR46246:SF1">
    <property type="entry name" value="GUANOSINE-3',5'-BIS(DIPHOSPHATE) 3'-PYROPHOSPHOHYDROLASE MESH1"/>
    <property type="match status" value="1"/>
</dbReference>
<keyword evidence="3" id="KW-1185">Reference proteome</keyword>
<accession>R1CHP4</accession>
<dbReference type="InterPro" id="IPR003607">
    <property type="entry name" value="HD/PDEase_dom"/>
</dbReference>
<comment type="caution">
    <text evidence="2">The sequence shown here is derived from an EMBL/GenBank/DDBJ whole genome shotgun (WGS) entry which is preliminary data.</text>
</comment>
<organism evidence="2 3">
    <name type="scientific">Caldisalinibacter kiritimatiensis</name>
    <dbReference type="NCBI Taxonomy" id="1304284"/>
    <lineage>
        <taxon>Bacteria</taxon>
        <taxon>Bacillati</taxon>
        <taxon>Bacillota</taxon>
        <taxon>Tissierellia</taxon>
        <taxon>Tissierellales</taxon>
        <taxon>Thermohalobacteraceae</taxon>
        <taxon>Caldisalinibacter</taxon>
    </lineage>
</organism>
<evidence type="ECO:0000313" key="3">
    <source>
        <dbReference type="Proteomes" id="UP000013378"/>
    </source>
</evidence>
<reference evidence="2 3" key="1">
    <citation type="journal article" date="2015" name="Geomicrobiol. J.">
        <title>Caldisalinibacter kiritimatiensis gen. nov., sp. nov., a moderately thermohalophilic thiosulfate-reducing bacterium from a hypersaline microbial mat.</title>
        <authorList>
            <person name="Ben Hania W."/>
            <person name="Joseph M."/>
            <person name="Fiebig A."/>
            <person name="Bunk B."/>
            <person name="Klenk H.-P."/>
            <person name="Fardeau M.-L."/>
            <person name="Spring S."/>
        </authorList>
    </citation>
    <scope>NUCLEOTIDE SEQUENCE [LARGE SCALE GENOMIC DNA]</scope>
    <source>
        <strain evidence="2 3">L21-TH-D2</strain>
    </source>
</reference>
<evidence type="ECO:0000313" key="2">
    <source>
        <dbReference type="EMBL" id="EOD01815.1"/>
    </source>
</evidence>
<keyword evidence="2" id="KW-0378">Hydrolase</keyword>
<dbReference type="InterPro" id="IPR052194">
    <property type="entry name" value="MESH1"/>
</dbReference>
<dbReference type="RefSeq" id="WP_006305950.1">
    <property type="nucleotide sequence ID" value="NZ_ARZA01000016.1"/>
</dbReference>
<dbReference type="Proteomes" id="UP000013378">
    <property type="component" value="Unassembled WGS sequence"/>
</dbReference>
<dbReference type="Gene3D" id="1.10.3210.10">
    <property type="entry name" value="Hypothetical protein af1432"/>
    <property type="match status" value="1"/>
</dbReference>
<dbReference type="OrthoDB" id="9802385at2"/>
<dbReference type="SMART" id="SM00471">
    <property type="entry name" value="HDc"/>
    <property type="match status" value="1"/>
</dbReference>
<dbReference type="CDD" id="cd00077">
    <property type="entry name" value="HDc"/>
    <property type="match status" value="1"/>
</dbReference>